<reference evidence="2 3" key="1">
    <citation type="submission" date="2007-11" db="EMBL/GenBank/DDBJ databases">
        <authorList>
            <person name="Wagner-Dobler I."/>
            <person name="Ferriera S."/>
            <person name="Johnson J."/>
            <person name="Kravitz S."/>
            <person name="Beeson K."/>
            <person name="Sutton G."/>
            <person name="Rogers Y.-H."/>
            <person name="Friedman R."/>
            <person name="Frazier M."/>
            <person name="Venter J.C."/>
        </authorList>
    </citation>
    <scope>NUCLEOTIDE SEQUENCE [LARGE SCALE GENOMIC DNA]</scope>
    <source>
        <strain evidence="2 3">HEL-45</strain>
    </source>
</reference>
<evidence type="ECO:0000256" key="1">
    <source>
        <dbReference type="SAM" id="MobiDB-lite"/>
    </source>
</evidence>
<dbReference type="Proteomes" id="UP000003257">
    <property type="component" value="Unassembled WGS sequence"/>
</dbReference>
<name>A0ABP2DHB5_9RHOB</name>
<sequence length="85" mass="9370">MAQRQRIRGTDRSANIAICDPKLRFFEYTRNFTDEVMRAGLFALPQRGFKIDINFGAILHEAEASPPPNSPQAPPPLSCPATGAI</sequence>
<feature type="compositionally biased region" description="Pro residues" evidence="1">
    <location>
        <begin position="65"/>
        <end position="78"/>
    </location>
</feature>
<evidence type="ECO:0000313" key="3">
    <source>
        <dbReference type="Proteomes" id="UP000003257"/>
    </source>
</evidence>
<evidence type="ECO:0000313" key="2">
    <source>
        <dbReference type="EMBL" id="EDQ06353.1"/>
    </source>
</evidence>
<keyword evidence="3" id="KW-1185">Reference proteome</keyword>
<protein>
    <submittedName>
        <fullName evidence="2">Uncharacterized protein</fullName>
    </submittedName>
</protein>
<gene>
    <name evidence="2" type="ORF">OIHEL45_06045</name>
</gene>
<accession>A0ABP2DHB5</accession>
<feature type="region of interest" description="Disordered" evidence="1">
    <location>
        <begin position="62"/>
        <end position="85"/>
    </location>
</feature>
<dbReference type="EMBL" id="ABID01000001">
    <property type="protein sequence ID" value="EDQ06353.1"/>
    <property type="molecule type" value="Genomic_DNA"/>
</dbReference>
<comment type="caution">
    <text evidence="2">The sequence shown here is derived from an EMBL/GenBank/DDBJ whole genome shotgun (WGS) entry which is preliminary data.</text>
</comment>
<organism evidence="2 3">
    <name type="scientific">Sulfitobacter indolifex HEL-45</name>
    <dbReference type="NCBI Taxonomy" id="391624"/>
    <lineage>
        <taxon>Bacteria</taxon>
        <taxon>Pseudomonadati</taxon>
        <taxon>Pseudomonadota</taxon>
        <taxon>Alphaproteobacteria</taxon>
        <taxon>Rhodobacterales</taxon>
        <taxon>Roseobacteraceae</taxon>
        <taxon>Sulfitobacter</taxon>
    </lineage>
</organism>
<proteinExistence type="predicted"/>